<keyword evidence="4" id="KW-1185">Reference proteome</keyword>
<gene>
    <name evidence="3" type="ORF">AALM99_04275</name>
</gene>
<feature type="domain" description="Putative replisome organiser C-terminal" evidence="2">
    <location>
        <begin position="199"/>
        <end position="282"/>
    </location>
</feature>
<organism evidence="3 4">
    <name type="scientific">Lactococcus muris</name>
    <dbReference type="NCBI Taxonomy" id="2941330"/>
    <lineage>
        <taxon>Bacteria</taxon>
        <taxon>Bacillati</taxon>
        <taxon>Bacillota</taxon>
        <taxon>Bacilli</taxon>
        <taxon>Lactobacillales</taxon>
        <taxon>Streptococcaceae</taxon>
        <taxon>Lactococcus</taxon>
    </lineage>
</organism>
<evidence type="ECO:0000256" key="1">
    <source>
        <dbReference type="SAM" id="MobiDB-lite"/>
    </source>
</evidence>
<evidence type="ECO:0000259" key="2">
    <source>
        <dbReference type="Pfam" id="PF06926"/>
    </source>
</evidence>
<proteinExistence type="predicted"/>
<accession>A0ABV4D7I1</accession>
<feature type="compositionally biased region" description="Basic and acidic residues" evidence="1">
    <location>
        <begin position="168"/>
        <end position="194"/>
    </location>
</feature>
<sequence>MAQRRMFSKEVTTSDLFVDMPLSSQLLYFHLGMEADDEGFIGNAKMLSRAYGTNNDDLKLLEAKGFILVFSSGVTVVKDWNLNNKIRKDRQKPTIYTEEKNLLALDSKGSYHFDNQVTTFVQPNDNHCTTIVQPNDTKESHKNNDKILETPDIASMQPNDNQMSAQDRIGKDRLGEYRKGKNRIDKESKEKGKGSDQEFEEYISLFIDFAIKNKNNRAMAQVLFLDLPPFQRQEALIGAKHYIEWYRSYKPEDTTGQFSINAEKFLNDLVFTEWQEKPKPKAYNAFEDHSNTDINDRGGW</sequence>
<feature type="compositionally biased region" description="Polar residues" evidence="1">
    <location>
        <begin position="156"/>
        <end position="165"/>
    </location>
</feature>
<dbReference type="RefSeq" id="WP_369917979.1">
    <property type="nucleotide sequence ID" value="NZ_JBCLSQ010000008.1"/>
</dbReference>
<dbReference type="EMBL" id="JBCLSQ010000008">
    <property type="protein sequence ID" value="MEY8537659.1"/>
    <property type="molecule type" value="Genomic_DNA"/>
</dbReference>
<dbReference type="Pfam" id="PF06926">
    <property type="entry name" value="Rep_Org_C"/>
    <property type="match status" value="1"/>
</dbReference>
<evidence type="ECO:0000313" key="4">
    <source>
        <dbReference type="Proteomes" id="UP001565242"/>
    </source>
</evidence>
<protein>
    <submittedName>
        <fullName evidence="3">Phage replisome organizer protein</fullName>
    </submittedName>
</protein>
<comment type="caution">
    <text evidence="3">The sequence shown here is derived from an EMBL/GenBank/DDBJ whole genome shotgun (WGS) entry which is preliminary data.</text>
</comment>
<dbReference type="Proteomes" id="UP001565242">
    <property type="component" value="Unassembled WGS sequence"/>
</dbReference>
<name>A0ABV4D7I1_9LACT</name>
<feature type="region of interest" description="Disordered" evidence="1">
    <location>
        <begin position="149"/>
        <end position="194"/>
    </location>
</feature>
<dbReference type="InterPro" id="IPR009696">
    <property type="entry name" value="Rep_Org_C"/>
</dbReference>
<evidence type="ECO:0000313" key="3">
    <source>
        <dbReference type="EMBL" id="MEY8537659.1"/>
    </source>
</evidence>
<reference evidence="3 4" key="1">
    <citation type="submission" date="2024-03" db="EMBL/GenBank/DDBJ databases">
        <title>Mouse gut bacterial collection (mGBC) of GemPharmatech.</title>
        <authorList>
            <person name="He Y."/>
            <person name="Dong L."/>
            <person name="Wu D."/>
            <person name="Gao X."/>
            <person name="Lin Z."/>
        </authorList>
    </citation>
    <scope>NUCLEOTIDE SEQUENCE [LARGE SCALE GENOMIC DNA]</scope>
    <source>
        <strain evidence="3 4">20-218</strain>
    </source>
</reference>